<sequence>MTSPQSDLGLPWRLHPRLPEDSGSDIQENSEQTRIYHDSLYGSRKKTKSFPGPRDTRKRHSA</sequence>
<comment type="caution">
    <text evidence="2">The sequence shown here is derived from an EMBL/GenBank/DDBJ whole genome shotgun (WGS) entry which is preliminary data.</text>
</comment>
<feature type="compositionally biased region" description="Polar residues" evidence="1">
    <location>
        <begin position="24"/>
        <end position="33"/>
    </location>
</feature>
<accession>A0ABP7YG60</accession>
<organism evidence="2 3">
    <name type="scientific">Actinomadura keratinilytica</name>
    <dbReference type="NCBI Taxonomy" id="547461"/>
    <lineage>
        <taxon>Bacteria</taxon>
        <taxon>Bacillati</taxon>
        <taxon>Actinomycetota</taxon>
        <taxon>Actinomycetes</taxon>
        <taxon>Streptosporangiales</taxon>
        <taxon>Thermomonosporaceae</taxon>
        <taxon>Actinomadura</taxon>
    </lineage>
</organism>
<evidence type="ECO:0000313" key="3">
    <source>
        <dbReference type="Proteomes" id="UP001500266"/>
    </source>
</evidence>
<proteinExistence type="predicted"/>
<gene>
    <name evidence="2" type="ORF">GCM10022416_17760</name>
</gene>
<evidence type="ECO:0000313" key="2">
    <source>
        <dbReference type="EMBL" id="GAA4135276.1"/>
    </source>
</evidence>
<keyword evidence="3" id="KW-1185">Reference proteome</keyword>
<evidence type="ECO:0000256" key="1">
    <source>
        <dbReference type="SAM" id="MobiDB-lite"/>
    </source>
</evidence>
<reference evidence="3" key="1">
    <citation type="journal article" date="2019" name="Int. J. Syst. Evol. Microbiol.">
        <title>The Global Catalogue of Microorganisms (GCM) 10K type strain sequencing project: providing services to taxonomists for standard genome sequencing and annotation.</title>
        <authorList>
            <consortium name="The Broad Institute Genomics Platform"/>
            <consortium name="The Broad Institute Genome Sequencing Center for Infectious Disease"/>
            <person name="Wu L."/>
            <person name="Ma J."/>
        </authorList>
    </citation>
    <scope>NUCLEOTIDE SEQUENCE [LARGE SCALE GENOMIC DNA]</scope>
    <source>
        <strain evidence="3">JCM 17316</strain>
    </source>
</reference>
<dbReference type="EMBL" id="BAABDO010000017">
    <property type="protein sequence ID" value="GAA4135276.1"/>
    <property type="molecule type" value="Genomic_DNA"/>
</dbReference>
<dbReference type="Proteomes" id="UP001500266">
    <property type="component" value="Unassembled WGS sequence"/>
</dbReference>
<protein>
    <submittedName>
        <fullName evidence="2">Uncharacterized protein</fullName>
    </submittedName>
</protein>
<feature type="region of interest" description="Disordered" evidence="1">
    <location>
        <begin position="1"/>
        <end position="62"/>
    </location>
</feature>
<name>A0ABP7YG60_9ACTN</name>